<proteinExistence type="predicted"/>
<evidence type="ECO:0000313" key="1">
    <source>
        <dbReference type="EMBL" id="ACL64848.1"/>
    </source>
</evidence>
<dbReference type="EMBL" id="CP001359">
    <property type="protein sequence ID" value="ACL64848.1"/>
    <property type="molecule type" value="Genomic_DNA"/>
</dbReference>
<name>B8J4Z3_ANAD2</name>
<gene>
    <name evidence="1" type="ordered locus">A2cp1_1504</name>
</gene>
<dbReference type="AlphaFoldDB" id="B8J4Z3"/>
<reference evidence="1" key="1">
    <citation type="submission" date="2009-01" db="EMBL/GenBank/DDBJ databases">
        <title>Complete sequence of Anaeromyxobacter dehalogenans 2CP-1.</title>
        <authorList>
            <consortium name="US DOE Joint Genome Institute"/>
            <person name="Lucas S."/>
            <person name="Copeland A."/>
            <person name="Lapidus A."/>
            <person name="Glavina del Rio T."/>
            <person name="Dalin E."/>
            <person name="Tice H."/>
            <person name="Bruce D."/>
            <person name="Goodwin L."/>
            <person name="Pitluck S."/>
            <person name="Saunders E."/>
            <person name="Brettin T."/>
            <person name="Detter J.C."/>
            <person name="Han C."/>
            <person name="Larimer F."/>
            <person name="Land M."/>
            <person name="Hauser L."/>
            <person name="Kyrpides N."/>
            <person name="Ovchinnikova G."/>
            <person name="Beliaev A.S."/>
            <person name="Richardson P."/>
        </authorList>
    </citation>
    <scope>NUCLEOTIDE SEQUENCE</scope>
    <source>
        <strain evidence="1">2CP-1</strain>
    </source>
</reference>
<evidence type="ECO:0008006" key="3">
    <source>
        <dbReference type="Google" id="ProtNLM"/>
    </source>
</evidence>
<accession>B8J4Z3</accession>
<dbReference type="HOGENOM" id="CLU_202968_0_0_7"/>
<sequence>MTVLRPAPQPAAYKVVEVSPVSDETLERALNERTGEGWSFESLHFVTREGSHRPALAYLFFVRGDPPVARER</sequence>
<protein>
    <recommendedName>
        <fullName evidence="3">DUF4177 domain-containing protein</fullName>
    </recommendedName>
</protein>
<keyword evidence="2" id="KW-1185">Reference proteome</keyword>
<dbReference type="Proteomes" id="UP000007089">
    <property type="component" value="Chromosome"/>
</dbReference>
<organism evidence="1 2">
    <name type="scientific">Anaeromyxobacter dehalogenans (strain ATCC BAA-258 / DSM 21875 / 2CP-1)</name>
    <dbReference type="NCBI Taxonomy" id="455488"/>
    <lineage>
        <taxon>Bacteria</taxon>
        <taxon>Pseudomonadati</taxon>
        <taxon>Myxococcota</taxon>
        <taxon>Myxococcia</taxon>
        <taxon>Myxococcales</taxon>
        <taxon>Cystobacterineae</taxon>
        <taxon>Anaeromyxobacteraceae</taxon>
        <taxon>Anaeromyxobacter</taxon>
    </lineage>
</organism>
<evidence type="ECO:0000313" key="2">
    <source>
        <dbReference type="Proteomes" id="UP000007089"/>
    </source>
</evidence>
<dbReference type="KEGG" id="acp:A2cp1_1504"/>